<evidence type="ECO:0000313" key="4">
    <source>
        <dbReference type="EMBL" id="HIW93748.1"/>
    </source>
</evidence>
<dbReference type="AlphaFoldDB" id="A0A9D1UNE5"/>
<gene>
    <name evidence="4" type="ORF">H9868_04320</name>
</gene>
<feature type="compositionally biased region" description="Polar residues" evidence="1">
    <location>
        <begin position="27"/>
        <end position="39"/>
    </location>
</feature>
<dbReference type="InterPro" id="IPR029000">
    <property type="entry name" value="Cyclophilin-like_dom_sf"/>
</dbReference>
<feature type="signal peptide" evidence="2">
    <location>
        <begin position="1"/>
        <end position="27"/>
    </location>
</feature>
<evidence type="ECO:0000313" key="5">
    <source>
        <dbReference type="Proteomes" id="UP000824192"/>
    </source>
</evidence>
<evidence type="ECO:0000256" key="1">
    <source>
        <dbReference type="SAM" id="MobiDB-lite"/>
    </source>
</evidence>
<feature type="chain" id="PRO_5038361923" description="Cyclophilin-like domain-containing protein" evidence="2">
    <location>
        <begin position="28"/>
        <end position="174"/>
    </location>
</feature>
<dbReference type="Pfam" id="PF18050">
    <property type="entry name" value="Cyclophil_like2"/>
    <property type="match status" value="1"/>
</dbReference>
<comment type="caution">
    <text evidence="4">The sequence shown here is derived from an EMBL/GenBank/DDBJ whole genome shotgun (WGS) entry which is preliminary data.</text>
</comment>
<sequence>MSPLGSTLSTLLVLASLLSACGDAANAGTSPETEQPLTETESKDSVTDEDDEMLTIQMGDTTLYATLEDNSSAEAFADLLADGPVSIAVQNYGGFEKVGALPQRLPRNDAQMTATAGDIMLYQGDSIVFFYGSNTWSYTKLGEITGFSQEELSGILGGRDTTVTLSITHSDEMD</sequence>
<feature type="region of interest" description="Disordered" evidence="1">
    <location>
        <begin position="24"/>
        <end position="50"/>
    </location>
</feature>
<dbReference type="Gene3D" id="2.40.100.20">
    <property type="match status" value="1"/>
</dbReference>
<keyword evidence="2" id="KW-0732">Signal</keyword>
<feature type="domain" description="Cyclophilin-like" evidence="3">
    <location>
        <begin position="56"/>
        <end position="166"/>
    </location>
</feature>
<dbReference type="EMBL" id="DXGA01000094">
    <property type="protein sequence ID" value="HIW93748.1"/>
    <property type="molecule type" value="Genomic_DNA"/>
</dbReference>
<reference evidence="4" key="1">
    <citation type="journal article" date="2021" name="PeerJ">
        <title>Extensive microbial diversity within the chicken gut microbiome revealed by metagenomics and culture.</title>
        <authorList>
            <person name="Gilroy R."/>
            <person name="Ravi A."/>
            <person name="Getino M."/>
            <person name="Pursley I."/>
            <person name="Horton D.L."/>
            <person name="Alikhan N.F."/>
            <person name="Baker D."/>
            <person name="Gharbi K."/>
            <person name="Hall N."/>
            <person name="Watson M."/>
            <person name="Adriaenssens E.M."/>
            <person name="Foster-Nyarko E."/>
            <person name="Jarju S."/>
            <person name="Secka A."/>
            <person name="Antonio M."/>
            <person name="Oren A."/>
            <person name="Chaudhuri R.R."/>
            <person name="La Ragione R."/>
            <person name="Hildebrand F."/>
            <person name="Pallen M.J."/>
        </authorList>
    </citation>
    <scope>NUCLEOTIDE SEQUENCE</scope>
    <source>
        <strain evidence="4">ChiGjej6B6-1540</strain>
    </source>
</reference>
<reference evidence="4" key="2">
    <citation type="submission" date="2021-04" db="EMBL/GenBank/DDBJ databases">
        <authorList>
            <person name="Gilroy R."/>
        </authorList>
    </citation>
    <scope>NUCLEOTIDE SEQUENCE</scope>
    <source>
        <strain evidence="4">ChiGjej6B6-1540</strain>
    </source>
</reference>
<organism evidence="4 5">
    <name type="scientific">Candidatus Flavonifractor merdipullorum</name>
    <dbReference type="NCBI Taxonomy" id="2838590"/>
    <lineage>
        <taxon>Bacteria</taxon>
        <taxon>Bacillati</taxon>
        <taxon>Bacillota</taxon>
        <taxon>Clostridia</taxon>
        <taxon>Eubacteriales</taxon>
        <taxon>Oscillospiraceae</taxon>
        <taxon>Flavonifractor</taxon>
    </lineage>
</organism>
<dbReference type="Proteomes" id="UP000824192">
    <property type="component" value="Unassembled WGS sequence"/>
</dbReference>
<protein>
    <recommendedName>
        <fullName evidence="3">Cyclophilin-like domain-containing protein</fullName>
    </recommendedName>
</protein>
<evidence type="ECO:0000256" key="2">
    <source>
        <dbReference type="SAM" id="SignalP"/>
    </source>
</evidence>
<dbReference type="SUPFAM" id="SSF50891">
    <property type="entry name" value="Cyclophilin-like"/>
    <property type="match status" value="1"/>
</dbReference>
<dbReference type="InterPro" id="IPR041183">
    <property type="entry name" value="Cyclophilin-like"/>
</dbReference>
<accession>A0A9D1UNE5</accession>
<name>A0A9D1UNE5_9FIRM</name>
<proteinExistence type="predicted"/>
<evidence type="ECO:0000259" key="3">
    <source>
        <dbReference type="Pfam" id="PF18050"/>
    </source>
</evidence>